<dbReference type="EMBL" id="CAJVQB010050999">
    <property type="protein sequence ID" value="CAG8835188.1"/>
    <property type="molecule type" value="Genomic_DNA"/>
</dbReference>
<dbReference type="Proteomes" id="UP000789901">
    <property type="component" value="Unassembled WGS sequence"/>
</dbReference>
<organism evidence="1 2">
    <name type="scientific">Gigaspora margarita</name>
    <dbReference type="NCBI Taxonomy" id="4874"/>
    <lineage>
        <taxon>Eukaryota</taxon>
        <taxon>Fungi</taxon>
        <taxon>Fungi incertae sedis</taxon>
        <taxon>Mucoromycota</taxon>
        <taxon>Glomeromycotina</taxon>
        <taxon>Glomeromycetes</taxon>
        <taxon>Diversisporales</taxon>
        <taxon>Gigasporaceae</taxon>
        <taxon>Gigaspora</taxon>
    </lineage>
</organism>
<protein>
    <submittedName>
        <fullName evidence="1">1093_t:CDS:1</fullName>
    </submittedName>
</protein>
<keyword evidence="2" id="KW-1185">Reference proteome</keyword>
<sequence length="41" mass="5256">NIQLLREQIEVDIKIQQWNQNIKRIQKFVFEYFEDQKIYKK</sequence>
<evidence type="ECO:0000313" key="1">
    <source>
        <dbReference type="EMBL" id="CAG8835188.1"/>
    </source>
</evidence>
<reference evidence="1 2" key="1">
    <citation type="submission" date="2021-06" db="EMBL/GenBank/DDBJ databases">
        <authorList>
            <person name="Kallberg Y."/>
            <person name="Tangrot J."/>
            <person name="Rosling A."/>
        </authorList>
    </citation>
    <scope>NUCLEOTIDE SEQUENCE [LARGE SCALE GENOMIC DNA]</scope>
    <source>
        <strain evidence="1 2">120-4 pot B 10/14</strain>
    </source>
</reference>
<comment type="caution">
    <text evidence="1">The sequence shown here is derived from an EMBL/GenBank/DDBJ whole genome shotgun (WGS) entry which is preliminary data.</text>
</comment>
<feature type="non-terminal residue" evidence="1">
    <location>
        <position position="1"/>
    </location>
</feature>
<evidence type="ECO:0000313" key="2">
    <source>
        <dbReference type="Proteomes" id="UP000789901"/>
    </source>
</evidence>
<name>A0ABN7WMP6_GIGMA</name>
<gene>
    <name evidence="1" type="ORF">GMARGA_LOCUS32445</name>
</gene>
<accession>A0ABN7WMP6</accession>
<proteinExistence type="predicted"/>